<protein>
    <submittedName>
        <fullName evidence="2">Uncharacterized protein</fullName>
    </submittedName>
</protein>
<comment type="caution">
    <text evidence="2">The sequence shown here is derived from an EMBL/GenBank/DDBJ whole genome shotgun (WGS) entry which is preliminary data.</text>
</comment>
<reference evidence="2 3" key="1">
    <citation type="submission" date="2015-01" db="EMBL/GenBank/DDBJ databases">
        <title>Evolution of Trichinella species and genotypes.</title>
        <authorList>
            <person name="Korhonen P.K."/>
            <person name="Edoardo P."/>
            <person name="Giuseppe L.R."/>
            <person name="Gasser R.B."/>
        </authorList>
    </citation>
    <scope>NUCLEOTIDE SEQUENCE [LARGE SCALE GENOMIC DNA]</scope>
    <source>
        <strain evidence="2">ISS3</strain>
    </source>
</reference>
<gene>
    <name evidence="2" type="ORF">T01_649</name>
</gene>
<proteinExistence type="predicted"/>
<keyword evidence="1" id="KW-0472">Membrane</keyword>
<dbReference type="OrthoDB" id="10401806at2759"/>
<dbReference type="AlphaFoldDB" id="A0A0V1BLY9"/>
<dbReference type="EMBL" id="JYDH01000031">
    <property type="protein sequence ID" value="KRY37768.1"/>
    <property type="molecule type" value="Genomic_DNA"/>
</dbReference>
<dbReference type="Proteomes" id="UP000054776">
    <property type="component" value="Unassembled WGS sequence"/>
</dbReference>
<keyword evidence="3" id="KW-1185">Reference proteome</keyword>
<name>A0A0V1BLY9_TRISP</name>
<keyword evidence="1" id="KW-1133">Transmembrane helix</keyword>
<organism evidence="2 3">
    <name type="scientific">Trichinella spiralis</name>
    <name type="common">Trichina worm</name>
    <dbReference type="NCBI Taxonomy" id="6334"/>
    <lineage>
        <taxon>Eukaryota</taxon>
        <taxon>Metazoa</taxon>
        <taxon>Ecdysozoa</taxon>
        <taxon>Nematoda</taxon>
        <taxon>Enoplea</taxon>
        <taxon>Dorylaimia</taxon>
        <taxon>Trichinellida</taxon>
        <taxon>Trichinellidae</taxon>
        <taxon>Trichinella</taxon>
    </lineage>
</organism>
<evidence type="ECO:0000313" key="2">
    <source>
        <dbReference type="EMBL" id="KRY37768.1"/>
    </source>
</evidence>
<keyword evidence="1" id="KW-0812">Transmembrane</keyword>
<accession>A0A0V1BLY9</accession>
<evidence type="ECO:0000313" key="3">
    <source>
        <dbReference type="Proteomes" id="UP000054776"/>
    </source>
</evidence>
<evidence type="ECO:0000256" key="1">
    <source>
        <dbReference type="SAM" id="Phobius"/>
    </source>
</evidence>
<sequence>MTYINGTHCKKIKSIWLRIATNLAGETVSDDLQVHITENNSMLFRSREEEHNENYYCIKSGKRFCLLNVLKSCHSRTCLPENVCKFLFHCYTYVSVALVAMVVGLRYRRIEDENGRPRGRGYLLIRWLSAFERFHVPCLVELSLGFICGKRNG</sequence>
<dbReference type="InParanoid" id="A0A0V1BLY9"/>
<feature type="transmembrane region" description="Helical" evidence="1">
    <location>
        <begin position="86"/>
        <end position="107"/>
    </location>
</feature>